<accession>A0ABR3JF10</accession>
<dbReference type="EMBL" id="JASNQZ010000007">
    <property type="protein sequence ID" value="KAL0954320.1"/>
    <property type="molecule type" value="Genomic_DNA"/>
</dbReference>
<feature type="region of interest" description="Disordered" evidence="1">
    <location>
        <begin position="150"/>
        <end position="183"/>
    </location>
</feature>
<dbReference type="InterPro" id="IPR041078">
    <property type="entry name" value="Plavaka"/>
</dbReference>
<gene>
    <name evidence="2" type="ORF">HGRIS_003318</name>
</gene>
<feature type="compositionally biased region" description="Low complexity" evidence="1">
    <location>
        <begin position="9"/>
        <end position="31"/>
    </location>
</feature>
<evidence type="ECO:0000256" key="1">
    <source>
        <dbReference type="SAM" id="MobiDB-lite"/>
    </source>
</evidence>
<dbReference type="Pfam" id="PF18759">
    <property type="entry name" value="Plavaka"/>
    <property type="match status" value="1"/>
</dbReference>
<evidence type="ECO:0000313" key="2">
    <source>
        <dbReference type="EMBL" id="KAL0954320.1"/>
    </source>
</evidence>
<sequence length="415" mass="47018">MALKRQRVSSMSSNSRSNSSPTPSSSSSTSSGNEMDDEFLAKYPLICPVCKKIFVTPAGTLAHLGQAANCRWWLQERDLRSRRKTQKGKGKASQTGKVDNNGFDYVIDPDSTFSIGDFEDEESPGMVVEEFEEDAIFHLIPIVPPYTDLPAEPSAEISQETPNTARVPPAASSSHAKPSIKQTNITLDDDEDSRVYETNTKAGVVVAMNQSLHERWAALFKAKQKAPDRPDREGDISMEAESSSPSLYFPFASELDWRVADWFVKEDTGHSAFNRLLSIPGVAEKLGLSYRDARSIHKLIDKIPQKGGEWKSKVMRFEDRPDETFCIRYRDPIEAIRSLWLDPSLADDFVYAPSKVYSSRDTKTRKHIFSEMWTGTWWNTIQVRSSFLFKRRDSIAQVEYTFRVSFPKERPSRQS</sequence>
<feature type="compositionally biased region" description="Low complexity" evidence="1">
    <location>
        <begin position="168"/>
        <end position="179"/>
    </location>
</feature>
<proteinExistence type="predicted"/>
<protein>
    <submittedName>
        <fullName evidence="2">Uncharacterized protein</fullName>
    </submittedName>
</protein>
<feature type="region of interest" description="Disordered" evidence="1">
    <location>
        <begin position="1"/>
        <end position="34"/>
    </location>
</feature>
<keyword evidence="3" id="KW-1185">Reference proteome</keyword>
<organism evidence="2 3">
    <name type="scientific">Hohenbuehelia grisea</name>
    <dbReference type="NCBI Taxonomy" id="104357"/>
    <lineage>
        <taxon>Eukaryota</taxon>
        <taxon>Fungi</taxon>
        <taxon>Dikarya</taxon>
        <taxon>Basidiomycota</taxon>
        <taxon>Agaricomycotina</taxon>
        <taxon>Agaricomycetes</taxon>
        <taxon>Agaricomycetidae</taxon>
        <taxon>Agaricales</taxon>
        <taxon>Pleurotineae</taxon>
        <taxon>Pleurotaceae</taxon>
        <taxon>Hohenbuehelia</taxon>
    </lineage>
</organism>
<dbReference type="Proteomes" id="UP001556367">
    <property type="component" value="Unassembled WGS sequence"/>
</dbReference>
<feature type="region of interest" description="Disordered" evidence="1">
    <location>
        <begin position="81"/>
        <end position="103"/>
    </location>
</feature>
<evidence type="ECO:0000313" key="3">
    <source>
        <dbReference type="Proteomes" id="UP001556367"/>
    </source>
</evidence>
<reference evidence="3" key="1">
    <citation type="submission" date="2024-06" db="EMBL/GenBank/DDBJ databases">
        <title>Multi-omics analyses provide insights into the biosynthesis of the anticancer antibiotic pleurotin in Hohenbuehelia grisea.</title>
        <authorList>
            <person name="Weaver J.A."/>
            <person name="Alberti F."/>
        </authorList>
    </citation>
    <scope>NUCLEOTIDE SEQUENCE [LARGE SCALE GENOMIC DNA]</scope>
    <source>
        <strain evidence="3">T-177</strain>
    </source>
</reference>
<comment type="caution">
    <text evidence="2">The sequence shown here is derived from an EMBL/GenBank/DDBJ whole genome shotgun (WGS) entry which is preliminary data.</text>
</comment>
<name>A0ABR3JF10_9AGAR</name>
<feature type="compositionally biased region" description="Basic residues" evidence="1">
    <location>
        <begin position="81"/>
        <end position="90"/>
    </location>
</feature>